<dbReference type="InterPro" id="IPR036388">
    <property type="entry name" value="WH-like_DNA-bd_sf"/>
</dbReference>
<dbReference type="InterPro" id="IPR036390">
    <property type="entry name" value="WH_DNA-bd_sf"/>
</dbReference>
<dbReference type="GO" id="GO:0045892">
    <property type="term" value="P:negative regulation of DNA-templated transcription"/>
    <property type="evidence" value="ECO:0007669"/>
    <property type="project" value="TreeGrafter"/>
</dbReference>
<dbReference type="SUPFAM" id="SSF46785">
    <property type="entry name" value="Winged helix' DNA-binding domain"/>
    <property type="match status" value="1"/>
</dbReference>
<evidence type="ECO:0000256" key="2">
    <source>
        <dbReference type="ARBA" id="ARBA00023125"/>
    </source>
</evidence>
<dbReference type="Pfam" id="PF01614">
    <property type="entry name" value="IclR_C"/>
    <property type="match status" value="1"/>
</dbReference>
<dbReference type="PANTHER" id="PTHR30136:SF22">
    <property type="entry name" value="TRANSCRIPTIONAL REPRESSOR ICLR"/>
    <property type="match status" value="1"/>
</dbReference>
<evidence type="ECO:0000313" key="8">
    <source>
        <dbReference type="Proteomes" id="UP000315252"/>
    </source>
</evidence>
<dbReference type="OrthoDB" id="9807558at2"/>
<reference evidence="7 8" key="1">
    <citation type="submission" date="2019-06" db="EMBL/GenBank/DDBJ databases">
        <title>Whole genome sequence for Rhodospirillaceae sp. R148.</title>
        <authorList>
            <person name="Wang G."/>
        </authorList>
    </citation>
    <scope>NUCLEOTIDE SEQUENCE [LARGE SCALE GENOMIC DNA]</scope>
    <source>
        <strain evidence="7 8">R148</strain>
    </source>
</reference>
<dbReference type="GO" id="GO:0003700">
    <property type="term" value="F:DNA-binding transcription factor activity"/>
    <property type="evidence" value="ECO:0007669"/>
    <property type="project" value="TreeGrafter"/>
</dbReference>
<feature type="region of interest" description="Disordered" evidence="4">
    <location>
        <begin position="1"/>
        <end position="37"/>
    </location>
</feature>
<dbReference type="AlphaFoldDB" id="A0A545TF50"/>
<dbReference type="Proteomes" id="UP000315252">
    <property type="component" value="Unassembled WGS sequence"/>
</dbReference>
<dbReference type="Gene3D" id="1.10.10.10">
    <property type="entry name" value="Winged helix-like DNA-binding domain superfamily/Winged helix DNA-binding domain"/>
    <property type="match status" value="1"/>
</dbReference>
<comment type="caution">
    <text evidence="7">The sequence shown here is derived from an EMBL/GenBank/DDBJ whole genome shotgun (WGS) entry which is preliminary data.</text>
</comment>
<gene>
    <name evidence="7" type="ORF">FKG95_23410</name>
</gene>
<proteinExistence type="predicted"/>
<organism evidence="7 8">
    <name type="scientific">Denitrobaculum tricleocarpae</name>
    <dbReference type="NCBI Taxonomy" id="2591009"/>
    <lineage>
        <taxon>Bacteria</taxon>
        <taxon>Pseudomonadati</taxon>
        <taxon>Pseudomonadota</taxon>
        <taxon>Alphaproteobacteria</taxon>
        <taxon>Rhodospirillales</taxon>
        <taxon>Rhodospirillaceae</taxon>
        <taxon>Denitrobaculum</taxon>
    </lineage>
</organism>
<evidence type="ECO:0000313" key="7">
    <source>
        <dbReference type="EMBL" id="TQV75862.1"/>
    </source>
</evidence>
<keyword evidence="3" id="KW-0804">Transcription</keyword>
<keyword evidence="8" id="KW-1185">Reference proteome</keyword>
<evidence type="ECO:0000256" key="1">
    <source>
        <dbReference type="ARBA" id="ARBA00023015"/>
    </source>
</evidence>
<dbReference type="PANTHER" id="PTHR30136">
    <property type="entry name" value="HELIX-TURN-HELIX TRANSCRIPTIONAL REGULATOR, ICLR FAMILY"/>
    <property type="match status" value="1"/>
</dbReference>
<dbReference type="SUPFAM" id="SSF55781">
    <property type="entry name" value="GAF domain-like"/>
    <property type="match status" value="1"/>
</dbReference>
<keyword evidence="1" id="KW-0805">Transcription regulation</keyword>
<dbReference type="InterPro" id="IPR050707">
    <property type="entry name" value="HTH_MetabolicPath_Reg"/>
</dbReference>
<dbReference type="SMART" id="SM00346">
    <property type="entry name" value="HTH_ICLR"/>
    <property type="match status" value="1"/>
</dbReference>
<feature type="domain" description="IclR-ED" evidence="6">
    <location>
        <begin position="101"/>
        <end position="284"/>
    </location>
</feature>
<dbReference type="PROSITE" id="PS51078">
    <property type="entry name" value="ICLR_ED"/>
    <property type="match status" value="1"/>
</dbReference>
<dbReference type="Pfam" id="PF09339">
    <property type="entry name" value="HTH_IclR"/>
    <property type="match status" value="1"/>
</dbReference>
<dbReference type="Gene3D" id="3.30.450.40">
    <property type="match status" value="1"/>
</dbReference>
<evidence type="ECO:0000256" key="3">
    <source>
        <dbReference type="ARBA" id="ARBA00023163"/>
    </source>
</evidence>
<dbReference type="InterPro" id="IPR014757">
    <property type="entry name" value="Tscrpt_reg_IclR_C"/>
</dbReference>
<evidence type="ECO:0000259" key="6">
    <source>
        <dbReference type="PROSITE" id="PS51078"/>
    </source>
</evidence>
<dbReference type="EMBL" id="VHSH01000009">
    <property type="protein sequence ID" value="TQV75862.1"/>
    <property type="molecule type" value="Genomic_DNA"/>
</dbReference>
<dbReference type="PROSITE" id="PS51077">
    <property type="entry name" value="HTH_ICLR"/>
    <property type="match status" value="1"/>
</dbReference>
<feature type="domain" description="HTH iclR-type" evidence="5">
    <location>
        <begin position="38"/>
        <end position="100"/>
    </location>
</feature>
<protein>
    <submittedName>
        <fullName evidence="7">Helix-turn-helix domain-containing protein</fullName>
    </submittedName>
</protein>
<name>A0A545TF50_9PROT</name>
<dbReference type="RefSeq" id="WP_142898849.1">
    <property type="nucleotide sequence ID" value="NZ_ML660060.1"/>
</dbReference>
<accession>A0A545TF50</accession>
<dbReference type="InterPro" id="IPR005471">
    <property type="entry name" value="Tscrpt_reg_IclR_N"/>
</dbReference>
<evidence type="ECO:0000259" key="5">
    <source>
        <dbReference type="PROSITE" id="PS51077"/>
    </source>
</evidence>
<keyword evidence="2" id="KW-0238">DNA-binding</keyword>
<dbReference type="GO" id="GO:0003677">
    <property type="term" value="F:DNA binding"/>
    <property type="evidence" value="ECO:0007669"/>
    <property type="project" value="UniProtKB-KW"/>
</dbReference>
<sequence length="293" mass="31765">MAKSPASQQRRKGRSRGTAAKESPAKQEGSARRRSGQVQSLARAISLLNALTDEDYGLSLSDLAQKVGLAPSTTHRLLTTLQEERFVRFDLERSVWLVGVQAFVVGNAFVRSRDLVAMSRPHMRNLMEDSGETVNLAVEDQGEAIYLGQVECRQMMRAIAKPGGRVALHCSGVGKALLSGLPDMEVNRIVQRRGLGRYTEKTIDTPVRLRQALSLARQRGYAFDDEENAIGLRCVAAVIYDEYGHPLAAISLSGPTARLTDERVQVLGGLIVKAAAEITTALGGAKPDFASHG</sequence>
<dbReference type="InterPro" id="IPR029016">
    <property type="entry name" value="GAF-like_dom_sf"/>
</dbReference>
<evidence type="ECO:0000256" key="4">
    <source>
        <dbReference type="SAM" id="MobiDB-lite"/>
    </source>
</evidence>